<gene>
    <name evidence="1" type="ORF">SDC9_78151</name>
</gene>
<protein>
    <submittedName>
        <fullName evidence="1">Uncharacterized protein</fullName>
    </submittedName>
</protein>
<dbReference type="AlphaFoldDB" id="A0A644YSN6"/>
<reference evidence="1" key="1">
    <citation type="submission" date="2019-08" db="EMBL/GenBank/DDBJ databases">
        <authorList>
            <person name="Kucharzyk K."/>
            <person name="Murdoch R.W."/>
            <person name="Higgins S."/>
            <person name="Loffler F."/>
        </authorList>
    </citation>
    <scope>NUCLEOTIDE SEQUENCE</scope>
</reference>
<comment type="caution">
    <text evidence="1">The sequence shown here is derived from an EMBL/GenBank/DDBJ whole genome shotgun (WGS) entry which is preliminary data.</text>
</comment>
<name>A0A644YSN6_9ZZZZ</name>
<evidence type="ECO:0000313" key="1">
    <source>
        <dbReference type="EMBL" id="MPM31595.1"/>
    </source>
</evidence>
<sequence length="64" mass="7233">MNASICYDLLVKKIPRAIKALGKMLVTRRGFEPRTHCLKGSWSVIKVLSAVAVDKNQRTVYDKN</sequence>
<organism evidence="1">
    <name type="scientific">bioreactor metagenome</name>
    <dbReference type="NCBI Taxonomy" id="1076179"/>
    <lineage>
        <taxon>unclassified sequences</taxon>
        <taxon>metagenomes</taxon>
        <taxon>ecological metagenomes</taxon>
    </lineage>
</organism>
<proteinExistence type="predicted"/>
<dbReference type="EMBL" id="VSSQ01006118">
    <property type="protein sequence ID" value="MPM31595.1"/>
    <property type="molecule type" value="Genomic_DNA"/>
</dbReference>
<accession>A0A644YSN6</accession>